<accession>A0A3B0SHI7</accession>
<sequence length="63" mass="7295">MSPWLEDDPQNMTELSSAKDFINCALKKDYPNNRLQIVLELPNRLMQVGNEALQLYALLTWSN</sequence>
<gene>
    <name evidence="1" type="ORF">MNBD_ALPHA05-36</name>
</gene>
<evidence type="ECO:0000313" key="1">
    <source>
        <dbReference type="EMBL" id="VAW05355.1"/>
    </source>
</evidence>
<dbReference type="EMBL" id="UOEH01000467">
    <property type="protein sequence ID" value="VAW05355.1"/>
    <property type="molecule type" value="Genomic_DNA"/>
</dbReference>
<organism evidence="1">
    <name type="scientific">hydrothermal vent metagenome</name>
    <dbReference type="NCBI Taxonomy" id="652676"/>
    <lineage>
        <taxon>unclassified sequences</taxon>
        <taxon>metagenomes</taxon>
        <taxon>ecological metagenomes</taxon>
    </lineage>
</organism>
<protein>
    <submittedName>
        <fullName evidence="1">Uncharacterized protein</fullName>
    </submittedName>
</protein>
<dbReference type="AlphaFoldDB" id="A0A3B0SHI7"/>
<reference evidence="1" key="1">
    <citation type="submission" date="2018-06" db="EMBL/GenBank/DDBJ databases">
        <authorList>
            <person name="Zhirakovskaya E."/>
        </authorList>
    </citation>
    <scope>NUCLEOTIDE SEQUENCE</scope>
</reference>
<proteinExistence type="predicted"/>
<name>A0A3B0SHI7_9ZZZZ</name>